<comment type="similarity">
    <text evidence="2 12">Belongs to the class-I aminoacyl-tRNA synthetase family.</text>
</comment>
<proteinExistence type="inferred from homology"/>
<dbReference type="GO" id="GO:0006436">
    <property type="term" value="P:tryptophanyl-tRNA aminoacylation"/>
    <property type="evidence" value="ECO:0007669"/>
    <property type="project" value="InterPro"/>
</dbReference>
<keyword evidence="5" id="KW-0963">Cytoplasm</keyword>
<evidence type="ECO:0000256" key="1">
    <source>
        <dbReference type="ARBA" id="ARBA00004496"/>
    </source>
</evidence>
<organism evidence="14 15">
    <name type="scientific">Cryphonectria parasitica (strain ATCC 38755 / EP155)</name>
    <dbReference type="NCBI Taxonomy" id="660469"/>
    <lineage>
        <taxon>Eukaryota</taxon>
        <taxon>Fungi</taxon>
        <taxon>Dikarya</taxon>
        <taxon>Ascomycota</taxon>
        <taxon>Pezizomycotina</taxon>
        <taxon>Sordariomycetes</taxon>
        <taxon>Sordariomycetidae</taxon>
        <taxon>Diaporthales</taxon>
        <taxon>Cryphonectriaceae</taxon>
        <taxon>Cryphonectria-Endothia species complex</taxon>
        <taxon>Cryphonectria</taxon>
    </lineage>
</organism>
<feature type="region of interest" description="Disordered" evidence="13">
    <location>
        <begin position="1"/>
        <end position="27"/>
    </location>
</feature>
<dbReference type="FunFam" id="3.40.50.620:FF:000033">
    <property type="entry name" value="tryptophan--tRNA ligase, cytoplasmic"/>
    <property type="match status" value="1"/>
</dbReference>
<dbReference type="EC" id="6.1.1.2" evidence="3"/>
<dbReference type="AlphaFoldDB" id="A0A9P4XU19"/>
<dbReference type="NCBIfam" id="TIGR00233">
    <property type="entry name" value="trpS"/>
    <property type="match status" value="1"/>
</dbReference>
<dbReference type="PRINTS" id="PR01039">
    <property type="entry name" value="TRNASYNTHTRP"/>
</dbReference>
<dbReference type="Gene3D" id="1.10.240.10">
    <property type="entry name" value="Tyrosyl-Transfer RNA Synthetase"/>
    <property type="match status" value="1"/>
</dbReference>
<evidence type="ECO:0000256" key="7">
    <source>
        <dbReference type="ARBA" id="ARBA00022741"/>
    </source>
</evidence>
<keyword evidence="6 12" id="KW-0436">Ligase</keyword>
<keyword evidence="15" id="KW-1185">Reference proteome</keyword>
<dbReference type="PANTHER" id="PTHR10055">
    <property type="entry name" value="TRYPTOPHANYL-TRNA SYNTHETASE"/>
    <property type="match status" value="1"/>
</dbReference>
<evidence type="ECO:0000256" key="4">
    <source>
        <dbReference type="ARBA" id="ARBA00013782"/>
    </source>
</evidence>
<dbReference type="GO" id="GO:0005524">
    <property type="term" value="F:ATP binding"/>
    <property type="evidence" value="ECO:0007669"/>
    <property type="project" value="UniProtKB-KW"/>
</dbReference>
<evidence type="ECO:0000256" key="9">
    <source>
        <dbReference type="ARBA" id="ARBA00022917"/>
    </source>
</evidence>
<dbReference type="InterPro" id="IPR014729">
    <property type="entry name" value="Rossmann-like_a/b/a_fold"/>
</dbReference>
<comment type="subcellular location">
    <subcellularLocation>
        <location evidence="1">Cytoplasm</location>
    </subcellularLocation>
</comment>
<dbReference type="GeneID" id="63838061"/>
<evidence type="ECO:0000256" key="2">
    <source>
        <dbReference type="ARBA" id="ARBA00005594"/>
    </source>
</evidence>
<dbReference type="Gene3D" id="3.40.50.620">
    <property type="entry name" value="HUPs"/>
    <property type="match status" value="1"/>
</dbReference>
<dbReference type="CDD" id="cd00806">
    <property type="entry name" value="TrpRS_core"/>
    <property type="match status" value="1"/>
</dbReference>
<evidence type="ECO:0000256" key="10">
    <source>
        <dbReference type="ARBA" id="ARBA00023146"/>
    </source>
</evidence>
<dbReference type="Proteomes" id="UP000803844">
    <property type="component" value="Unassembled WGS sequence"/>
</dbReference>
<accession>A0A9P4XU19</accession>
<dbReference type="PROSITE" id="PS00178">
    <property type="entry name" value="AA_TRNA_LIGASE_I"/>
    <property type="match status" value="1"/>
</dbReference>
<keyword evidence="7 12" id="KW-0547">Nucleotide-binding</keyword>
<dbReference type="OrthoDB" id="10261385at2759"/>
<dbReference type="GO" id="GO:0004830">
    <property type="term" value="F:tryptophan-tRNA ligase activity"/>
    <property type="evidence" value="ECO:0007669"/>
    <property type="project" value="UniProtKB-EC"/>
</dbReference>
<dbReference type="FunFam" id="1.10.240.10:FF:000003">
    <property type="entry name" value="Tryptophan--tRNA ligase, cytoplasmic"/>
    <property type="match status" value="1"/>
</dbReference>
<protein>
    <recommendedName>
        <fullName evidence="4">Tryptophan--tRNA ligase, cytoplasmic</fullName>
        <ecNumber evidence="3">6.1.1.2</ecNumber>
    </recommendedName>
    <alternativeName>
        <fullName evidence="11">Tryptophanyl-tRNA synthetase</fullName>
    </alternativeName>
</protein>
<sequence length="486" mass="54368">MSSVTAEALKDSPVPAETSTGRQTVDPYNVQGEVDEHGNVKAIDYDKLIVEFGTKRIDQELLDRFERVTGQRPHRFMRRGIVFSHRDLEAILDRYEKGEPFFLYTGRGPSSDSMHIGHTIPFSFTKWLSDVLNVPLVIMLTDDEKFLFNEKLTIDDVYRFSRENTKDIVSCGFDVKKTFIFSDLEYMGGAFYKNVLRVAKLITYNQSRAIFGSDGSTNVGRIHFGAIQGSTAFASTFPHIFGEDRSVTDQIPCLIPCAIDQDPYFRMTRDVAARLHIAKPSLIHARFLDALQGPGSKMSASVDSSAIFMKDTPNQIKNKINKYAFSGGKETVEEHREKGGDPDVDVSFQYLRYFMEDDDELQRIYDAYKKGEMLTGELKAICIKYLQEYVKEFQDNRAKVTEATVDEFWAVRALNDCTGNPRAPLSLPIRVKAPAGFDAAGEGAGDGQAGDGKLSKSQLKKIEKEKQIAAKKAAKAAEKEASKAAS</sequence>
<evidence type="ECO:0000313" key="15">
    <source>
        <dbReference type="Proteomes" id="UP000803844"/>
    </source>
</evidence>
<dbReference type="InterPro" id="IPR002306">
    <property type="entry name" value="Trp-tRNA-ligase"/>
</dbReference>
<gene>
    <name evidence="14" type="ORF">M406DRAFT_334399</name>
</gene>
<evidence type="ECO:0000256" key="12">
    <source>
        <dbReference type="RuleBase" id="RU363036"/>
    </source>
</evidence>
<keyword evidence="8 12" id="KW-0067">ATP-binding</keyword>
<dbReference type="InterPro" id="IPR002305">
    <property type="entry name" value="aa-tRNA-synth_Ic"/>
</dbReference>
<evidence type="ECO:0000256" key="3">
    <source>
        <dbReference type="ARBA" id="ARBA00013161"/>
    </source>
</evidence>
<dbReference type="EMBL" id="MU032352">
    <property type="protein sequence ID" value="KAF3760782.1"/>
    <property type="molecule type" value="Genomic_DNA"/>
</dbReference>
<reference evidence="14" key="1">
    <citation type="journal article" date="2020" name="Phytopathology">
        <title>Genome sequence of the chestnut blight fungus Cryphonectria parasitica EP155: A fundamental resource for an archetypical invasive plant pathogen.</title>
        <authorList>
            <person name="Crouch J.A."/>
            <person name="Dawe A."/>
            <person name="Aerts A."/>
            <person name="Barry K."/>
            <person name="Churchill A.C.L."/>
            <person name="Grimwood J."/>
            <person name="Hillman B."/>
            <person name="Milgroom M.G."/>
            <person name="Pangilinan J."/>
            <person name="Smith M."/>
            <person name="Salamov A."/>
            <person name="Schmutz J."/>
            <person name="Yadav J."/>
            <person name="Grigoriev I.V."/>
            <person name="Nuss D."/>
        </authorList>
    </citation>
    <scope>NUCLEOTIDE SEQUENCE</scope>
    <source>
        <strain evidence="14">EP155</strain>
    </source>
</reference>
<evidence type="ECO:0000256" key="11">
    <source>
        <dbReference type="ARBA" id="ARBA00030268"/>
    </source>
</evidence>
<dbReference type="PANTHER" id="PTHR10055:SF1">
    <property type="entry name" value="TRYPTOPHAN--TRNA LIGASE, CYTOPLASMIC"/>
    <property type="match status" value="1"/>
</dbReference>
<evidence type="ECO:0000256" key="6">
    <source>
        <dbReference type="ARBA" id="ARBA00022598"/>
    </source>
</evidence>
<dbReference type="SUPFAM" id="SSF52374">
    <property type="entry name" value="Nucleotidylyl transferase"/>
    <property type="match status" value="1"/>
</dbReference>
<dbReference type="RefSeq" id="XP_040771761.1">
    <property type="nucleotide sequence ID" value="XM_040920932.1"/>
</dbReference>
<keyword evidence="10 12" id="KW-0030">Aminoacyl-tRNA synthetase</keyword>
<name>A0A9P4XU19_CRYP1</name>
<evidence type="ECO:0000313" key="14">
    <source>
        <dbReference type="EMBL" id="KAF3760782.1"/>
    </source>
</evidence>
<evidence type="ECO:0000256" key="8">
    <source>
        <dbReference type="ARBA" id="ARBA00022840"/>
    </source>
</evidence>
<dbReference type="InterPro" id="IPR001412">
    <property type="entry name" value="aa-tRNA-synth_I_CS"/>
</dbReference>
<dbReference type="Pfam" id="PF00579">
    <property type="entry name" value="tRNA-synt_1b"/>
    <property type="match status" value="1"/>
</dbReference>
<evidence type="ECO:0000256" key="5">
    <source>
        <dbReference type="ARBA" id="ARBA00022490"/>
    </source>
</evidence>
<evidence type="ECO:0000256" key="13">
    <source>
        <dbReference type="SAM" id="MobiDB-lite"/>
    </source>
</evidence>
<keyword evidence="9 12" id="KW-0648">Protein biosynthesis</keyword>
<dbReference type="GO" id="GO:0005737">
    <property type="term" value="C:cytoplasm"/>
    <property type="evidence" value="ECO:0007669"/>
    <property type="project" value="UniProtKB-SubCell"/>
</dbReference>
<comment type="caution">
    <text evidence="14">The sequence shown here is derived from an EMBL/GenBank/DDBJ whole genome shotgun (WGS) entry which is preliminary data.</text>
</comment>